<reference evidence="2" key="1">
    <citation type="submission" date="2024-06" db="EMBL/GenBank/DDBJ databases">
        <title>The genome sequences of Kitasatospora sp. strain HUAS MG31.</title>
        <authorList>
            <person name="Mo P."/>
        </authorList>
    </citation>
    <scope>NUCLEOTIDE SEQUENCE</scope>
    <source>
        <strain evidence="2">HUAS MG31</strain>
    </source>
</reference>
<dbReference type="EMBL" id="CP159872">
    <property type="protein sequence ID" value="XCM81047.1"/>
    <property type="molecule type" value="Genomic_DNA"/>
</dbReference>
<proteinExistence type="predicted"/>
<dbReference type="PANTHER" id="PTHR30448:SF0">
    <property type="entry name" value="RNASE ADAPTER PROTEIN RAPZ"/>
    <property type="match status" value="1"/>
</dbReference>
<sequence>MTDALIQVGIETIGTLHPDAISLVGDGLYFDLGHRFRNPHHDPAMRYRTGLDPAVREHVLTTPGVMPMVERIAESAKAVLAAYADPRRLLVNVTIACRGGRHRSVAVAEAVAAYLRTDGIAVEVRHHHIGEPVIENQPPAL</sequence>
<dbReference type="InterPro" id="IPR053931">
    <property type="entry name" value="RapZ_C"/>
</dbReference>
<evidence type="ECO:0000313" key="2">
    <source>
        <dbReference type="EMBL" id="XCM81047.1"/>
    </source>
</evidence>
<evidence type="ECO:0000259" key="1">
    <source>
        <dbReference type="Pfam" id="PF22740"/>
    </source>
</evidence>
<protein>
    <submittedName>
        <fullName evidence="2">RNase adapter RapZ</fullName>
    </submittedName>
</protein>
<dbReference type="GO" id="GO:0005524">
    <property type="term" value="F:ATP binding"/>
    <property type="evidence" value="ECO:0007669"/>
    <property type="project" value="InterPro"/>
</dbReference>
<dbReference type="PANTHER" id="PTHR30448">
    <property type="entry name" value="RNASE ADAPTER PROTEIN RAPZ"/>
    <property type="match status" value="1"/>
</dbReference>
<dbReference type="InterPro" id="IPR005337">
    <property type="entry name" value="RapZ-like"/>
</dbReference>
<dbReference type="KEGG" id="kcm:ABWK59_20090"/>
<dbReference type="Pfam" id="PF22740">
    <property type="entry name" value="PapZ_C"/>
    <property type="match status" value="1"/>
</dbReference>
<feature type="domain" description="RapZ C-terminal" evidence="1">
    <location>
        <begin position="28"/>
        <end position="129"/>
    </location>
</feature>
<gene>
    <name evidence="2" type="ORF">ABWK59_20090</name>
</gene>
<organism evidence="2">
    <name type="scientific">Kitasatospora camelliae</name>
    <dbReference type="NCBI Taxonomy" id="3156397"/>
    <lineage>
        <taxon>Bacteria</taxon>
        <taxon>Bacillati</taxon>
        <taxon>Actinomycetota</taxon>
        <taxon>Actinomycetes</taxon>
        <taxon>Kitasatosporales</taxon>
        <taxon>Streptomycetaceae</taxon>
        <taxon>Kitasatospora</taxon>
    </lineage>
</organism>
<accession>A0AAU8JXE0</accession>
<name>A0AAU8JXE0_9ACTN</name>
<dbReference type="AlphaFoldDB" id="A0AAU8JXE0"/>
<dbReference type="RefSeq" id="WP_354641983.1">
    <property type="nucleotide sequence ID" value="NZ_CP159872.1"/>
</dbReference>